<keyword evidence="2" id="KW-0547">Nucleotide-binding</keyword>
<sequence length="1076" mass="119664">MISVLQTCQPRSEILAGTFNPEVFTASLSPIIDFYRTGRSSIDNIYTNAQQFFEEATYPTQGLKTTLTEVFSRISGDMTIPAIHRLETAFGGGKTHTLIACTHIAYQGKKLGEQIGEILNPNLLPEPGSVSVVGVAGDEIPVHKSKGKDLIPYTLWGEIAYQIGGESLYKEVEEEAASYAAPGRTYFDKVFGGRKVLLMLDELAQYAARLEAARPDGASQLAAFLMTLHGYVRNHPGIAIVLTLASSTDAFAKQTERLAELITAVRGEEITEDDAVGISEKAIKDITSVVARDAVQVTPVQATEISSVLAKRLFVSVNRSAARETAEEYMEMYRRNSNLLPDEAASERFRDRMLANYPFHPTLVDFLNRKLAEAENFQGTRGVLRVLSLVVRSLWKKQIDVPMIHTCHLDLRTERVVNEVLGRTGSSDLLLVLNADIGSVDTESLDGGLSNAERADRNNPHPEGHPLFEYTWKTVFLHSLVGRDEGISSKIFGITESEALFSVSFPGMTPPQVRTALEEITESAYYLRFEQGKYYASDEPTINSILARIRNGVTHSQVKGLLEDMARRIIKADKSGLFHVEHDVSQPDHLPDEKGKPILGIVSPTVETIDIEAMVTMKGSNQPRMQQNLIFLLVPETVKIGETNPSLELLPGQGAKSQDVRHRLEAIARQVLAMQDLTKKPQNFGVNPKRLEESGFSNRKAEREHALMTAVSDIYTSLYYPSTAGHIVRKEFKTTGGESGASFIELIRAALIEAGELLTEQNNNRSDLINLSKLFFERGDTVTVEELKHSFACIRSWPVLANEGILEQLIRGGVQKGVWCVFRMDSPDQSRPDEFYHEKNDVPMGVNLMSASYALITLQGAKRRGWFDERKVDPEVLKQHIYEVVNKEGSVSVQQIEEIVQQNVGEVTRKELDDTVVSLLKASKLYACQNKGDTWNKPDLISGSKAFQYVPLSHDVLVTKAKAKENGWIDDDRSNRIHIQGNEALEKVLPLLRRMGSLYNKGGKTKIDFLDLYFRMPAGGALRIQLEDASPQTIKSLGEWFEVLDGIVKNGEQAEVELDIADPAEDCPFVKELNKK</sequence>
<name>A0A7W1WUJ5_9BACL</name>
<evidence type="ECO:0000259" key="1">
    <source>
        <dbReference type="Pfam" id="PF24897"/>
    </source>
</evidence>
<keyword evidence="2" id="KW-0067">ATP-binding</keyword>
<protein>
    <submittedName>
        <fullName evidence="2">ATP-binding protein</fullName>
    </submittedName>
</protein>
<dbReference type="RefSeq" id="WP_181754673.1">
    <property type="nucleotide sequence ID" value="NZ_JACEIQ010000030.1"/>
</dbReference>
<organism evidence="2 3">
    <name type="scientific">Paenactinomyces guangxiensis</name>
    <dbReference type="NCBI Taxonomy" id="1490290"/>
    <lineage>
        <taxon>Bacteria</taxon>
        <taxon>Bacillati</taxon>
        <taxon>Bacillota</taxon>
        <taxon>Bacilli</taxon>
        <taxon>Bacillales</taxon>
        <taxon>Thermoactinomycetaceae</taxon>
        <taxon>Paenactinomyces</taxon>
    </lineage>
</organism>
<dbReference type="EMBL" id="JACEIQ010000030">
    <property type="protein sequence ID" value="MBA4496335.1"/>
    <property type="molecule type" value="Genomic_DNA"/>
</dbReference>
<dbReference type="InterPro" id="IPR056646">
    <property type="entry name" value="DUF7744"/>
</dbReference>
<dbReference type="InterPro" id="IPR007555">
    <property type="entry name" value="DUF499"/>
</dbReference>
<reference evidence="2 3" key="1">
    <citation type="submission" date="2020-07" db="EMBL/GenBank/DDBJ databases">
        <authorList>
            <person name="Feng H."/>
        </authorList>
    </citation>
    <scope>NUCLEOTIDE SEQUENCE [LARGE SCALE GENOMIC DNA]</scope>
    <source>
        <strain evidence="3">s-10</strain>
    </source>
</reference>
<evidence type="ECO:0000313" key="2">
    <source>
        <dbReference type="EMBL" id="MBA4496335.1"/>
    </source>
</evidence>
<dbReference type="AlphaFoldDB" id="A0A7W1WUJ5"/>
<dbReference type="GO" id="GO:0005524">
    <property type="term" value="F:ATP binding"/>
    <property type="evidence" value="ECO:0007669"/>
    <property type="project" value="UniProtKB-KW"/>
</dbReference>
<gene>
    <name evidence="2" type="ORF">H1191_18895</name>
</gene>
<proteinExistence type="predicted"/>
<dbReference type="Proteomes" id="UP000535491">
    <property type="component" value="Unassembled WGS sequence"/>
</dbReference>
<comment type="caution">
    <text evidence="2">The sequence shown here is derived from an EMBL/GenBank/DDBJ whole genome shotgun (WGS) entry which is preliminary data.</text>
</comment>
<dbReference type="Pfam" id="PF04465">
    <property type="entry name" value="DUF499"/>
    <property type="match status" value="1"/>
</dbReference>
<dbReference type="Pfam" id="PF24897">
    <property type="entry name" value="DUF7744"/>
    <property type="match status" value="1"/>
</dbReference>
<accession>A0A7W1WUJ5</accession>
<keyword evidence="3" id="KW-1185">Reference proteome</keyword>
<evidence type="ECO:0000313" key="3">
    <source>
        <dbReference type="Proteomes" id="UP000535491"/>
    </source>
</evidence>
<feature type="domain" description="DUF7744" evidence="1">
    <location>
        <begin position="977"/>
        <end position="1075"/>
    </location>
</feature>